<dbReference type="SUPFAM" id="SSF56731">
    <property type="entry name" value="DNA primase core"/>
    <property type="match status" value="1"/>
</dbReference>
<evidence type="ECO:0000256" key="12">
    <source>
        <dbReference type="HAMAP-Rule" id="MF_00974"/>
    </source>
</evidence>
<protein>
    <recommendedName>
        <fullName evidence="12 13">DNA primase</fullName>
        <ecNumber evidence="12">2.7.7.101</ecNumber>
    </recommendedName>
</protein>
<feature type="domain" description="Toprim" evidence="16">
    <location>
        <begin position="260"/>
        <end position="344"/>
    </location>
</feature>
<dbReference type="InterPro" id="IPR034151">
    <property type="entry name" value="TOPRIM_DnaG_bac"/>
</dbReference>
<keyword evidence="3 12" id="KW-0808">Transferase</keyword>
<evidence type="ECO:0000313" key="17">
    <source>
        <dbReference type="EMBL" id="VEN73683.1"/>
    </source>
</evidence>
<dbReference type="Pfam" id="PF10410">
    <property type="entry name" value="DnaB_bind"/>
    <property type="match status" value="1"/>
</dbReference>
<dbReference type="EC" id="2.7.7.101" evidence="12"/>
<comment type="domain">
    <text evidence="12">Contains an N-terminal zinc-binding domain, a central core domain that contains the primase activity, and a C-terminal DnaB-binding domain.</text>
</comment>
<dbReference type="InterPro" id="IPR019475">
    <property type="entry name" value="DNA_primase_DnaB-bd"/>
</dbReference>
<dbReference type="EMBL" id="CAACVI010000012">
    <property type="protein sequence ID" value="VEN73683.1"/>
    <property type="molecule type" value="Genomic_DNA"/>
</dbReference>
<dbReference type="FunFam" id="3.90.580.10:FF:000001">
    <property type="entry name" value="DNA primase"/>
    <property type="match status" value="1"/>
</dbReference>
<keyword evidence="10 12" id="KW-0238">DNA-binding</keyword>
<keyword evidence="5 12" id="KW-0235">DNA replication</keyword>
<evidence type="ECO:0000256" key="6">
    <source>
        <dbReference type="ARBA" id="ARBA00022723"/>
    </source>
</evidence>
<proteinExistence type="inferred from homology"/>
<dbReference type="InterPro" id="IPR013264">
    <property type="entry name" value="DNAG_N"/>
</dbReference>
<dbReference type="InterPro" id="IPR006295">
    <property type="entry name" value="DNA_primase_DnaG"/>
</dbReference>
<evidence type="ECO:0000259" key="16">
    <source>
        <dbReference type="PROSITE" id="PS50880"/>
    </source>
</evidence>
<evidence type="ECO:0000256" key="10">
    <source>
        <dbReference type="ARBA" id="ARBA00023125"/>
    </source>
</evidence>
<dbReference type="GO" id="GO:1990077">
    <property type="term" value="C:primosome complex"/>
    <property type="evidence" value="ECO:0007669"/>
    <property type="project" value="UniProtKB-KW"/>
</dbReference>
<accession>A0A484HLB2</accession>
<feature type="region of interest" description="Disordered" evidence="15">
    <location>
        <begin position="437"/>
        <end position="470"/>
    </location>
</feature>
<dbReference type="Gene3D" id="3.40.1360.10">
    <property type="match status" value="1"/>
</dbReference>
<dbReference type="InterPro" id="IPR037068">
    <property type="entry name" value="DNA_primase_core_N_sf"/>
</dbReference>
<keyword evidence="9" id="KW-0460">Magnesium</keyword>
<comment type="catalytic activity">
    <reaction evidence="12">
        <text>ssDNA + n NTP = ssDNA/pppN(pN)n-1 hybrid + (n-1) diphosphate.</text>
        <dbReference type="EC" id="2.7.7.101"/>
    </reaction>
</comment>
<dbReference type="InterPro" id="IPR050219">
    <property type="entry name" value="DnaG_primase"/>
</dbReference>
<comment type="cofactor">
    <cofactor evidence="12 13 14">
        <name>Zn(2+)</name>
        <dbReference type="ChEBI" id="CHEBI:29105"/>
    </cofactor>
    <text evidence="12 13 14">Binds 1 zinc ion per monomer.</text>
</comment>
<dbReference type="InterPro" id="IPR016136">
    <property type="entry name" value="DNA_helicase_N/primase_C"/>
</dbReference>
<dbReference type="CDD" id="cd03364">
    <property type="entry name" value="TOPRIM_DnaG_primases"/>
    <property type="match status" value="1"/>
</dbReference>
<dbReference type="SMART" id="SM00400">
    <property type="entry name" value="ZnF_CHCC"/>
    <property type="match status" value="1"/>
</dbReference>
<dbReference type="Gene3D" id="1.10.860.10">
    <property type="entry name" value="DNAb Helicase, Chain A"/>
    <property type="match status" value="1"/>
</dbReference>
<dbReference type="PANTHER" id="PTHR30313">
    <property type="entry name" value="DNA PRIMASE"/>
    <property type="match status" value="1"/>
</dbReference>
<comment type="function">
    <text evidence="12 13">RNA polymerase that catalyzes the synthesis of short RNA molecules used as primers for DNA polymerase during DNA replication.</text>
</comment>
<keyword evidence="8 12" id="KW-0862">Zinc</keyword>
<dbReference type="GO" id="GO:0006269">
    <property type="term" value="P:DNA replication, synthesis of primer"/>
    <property type="evidence" value="ECO:0007669"/>
    <property type="project" value="UniProtKB-UniRule"/>
</dbReference>
<dbReference type="SMART" id="SM00493">
    <property type="entry name" value="TOPRIM"/>
    <property type="match status" value="1"/>
</dbReference>
<feature type="zinc finger region" description="CHC2-type" evidence="12 14">
    <location>
        <begin position="40"/>
        <end position="64"/>
    </location>
</feature>
<organism evidence="17">
    <name type="scientific">uncultured Desulfobacteraceae bacterium</name>
    <dbReference type="NCBI Taxonomy" id="218296"/>
    <lineage>
        <taxon>Bacteria</taxon>
        <taxon>Pseudomonadati</taxon>
        <taxon>Thermodesulfobacteriota</taxon>
        <taxon>Desulfobacteria</taxon>
        <taxon>Desulfobacterales</taxon>
        <taxon>Desulfobacteraceae</taxon>
        <taxon>environmental samples</taxon>
    </lineage>
</organism>
<keyword evidence="2 12" id="KW-0639">Primosome</keyword>
<dbReference type="PIRSF" id="PIRSF002811">
    <property type="entry name" value="DnaG"/>
    <property type="match status" value="1"/>
</dbReference>
<dbReference type="InterPro" id="IPR036977">
    <property type="entry name" value="DNA_primase_Znf_CHC2"/>
</dbReference>
<dbReference type="GO" id="GO:0003677">
    <property type="term" value="F:DNA binding"/>
    <property type="evidence" value="ECO:0007669"/>
    <property type="project" value="UniProtKB-KW"/>
</dbReference>
<keyword evidence="11 12" id="KW-0804">Transcription</keyword>
<dbReference type="InterPro" id="IPR002694">
    <property type="entry name" value="Znf_CHC2"/>
</dbReference>
<dbReference type="Pfam" id="PF01807">
    <property type="entry name" value="Zn_ribbon_DnaG"/>
    <property type="match status" value="1"/>
</dbReference>
<reference evidence="17" key="1">
    <citation type="submission" date="2019-01" db="EMBL/GenBank/DDBJ databases">
        <authorList>
            <consortium name="Genoscope - CEA"/>
            <person name="William W."/>
        </authorList>
    </citation>
    <scope>NUCLEOTIDE SEQUENCE</scope>
    <source>
        <strain evidence="17">CR-1</strain>
    </source>
</reference>
<name>A0A484HLB2_9BACT</name>
<dbReference type="FunFam" id="3.90.980.10:FF:000001">
    <property type="entry name" value="DNA primase"/>
    <property type="match status" value="1"/>
</dbReference>
<dbReference type="GO" id="GO:0000428">
    <property type="term" value="C:DNA-directed RNA polymerase complex"/>
    <property type="evidence" value="ECO:0007669"/>
    <property type="project" value="UniProtKB-KW"/>
</dbReference>
<evidence type="ECO:0000256" key="15">
    <source>
        <dbReference type="SAM" id="MobiDB-lite"/>
    </source>
</evidence>
<comment type="similarity">
    <text evidence="12 13">Belongs to the DnaG primase family.</text>
</comment>
<dbReference type="PANTHER" id="PTHR30313:SF2">
    <property type="entry name" value="DNA PRIMASE"/>
    <property type="match status" value="1"/>
</dbReference>
<dbReference type="GO" id="GO:0005737">
    <property type="term" value="C:cytoplasm"/>
    <property type="evidence" value="ECO:0007669"/>
    <property type="project" value="TreeGrafter"/>
</dbReference>
<evidence type="ECO:0000256" key="2">
    <source>
        <dbReference type="ARBA" id="ARBA00022515"/>
    </source>
</evidence>
<evidence type="ECO:0000256" key="9">
    <source>
        <dbReference type="ARBA" id="ARBA00022842"/>
    </source>
</evidence>
<dbReference type="GO" id="GO:0003899">
    <property type="term" value="F:DNA-directed RNA polymerase activity"/>
    <property type="evidence" value="ECO:0007669"/>
    <property type="project" value="UniProtKB-UniRule"/>
</dbReference>
<keyword evidence="7 12" id="KW-0863">Zinc-finger</keyword>
<sequence>MAHFIPEDKIAEIKHAADIVSIISETVALKKTGVNYSGLCPFHSEKTPSFTVSPDKGIFYCFGCGVGGDVFSFLMKKDGMVFPEAARELARRCGVDIPLKEMSPEQKRRMVRREAMLDLNRAAMEFFSGALGSPAGERARNYLKKRGIEEGLIRKFSLGHAPAGWDRLLGHFRRKGYPVGLAEQAGLLIAGKKRGGFYDRFRDRIIFPIFDVSGQVIGFGGRVMDDSVPKYLNSPESAVYAKSRSLYGLPMAKSQCRLKKTVFVAEGYFDVIALHQHGVVNSAATLGTALTPSHARLIRGLVGEDGVAVLVFDSDEAGEKAALKTVEMFQTHFIRARILSLAAGHDPDSFLFEYGPDAFVRAAEEAPDAMSFLMDSAVKKRGLSPEGKIRVIKDMKKPLAALKDSVDRAVYIQALSERLEMDESVILKTVQSRSEKAPTAKIFPGANAPGRDRADPDMSGGAPKEGRDPSSRIELKILSMMLQAPWTFPEIRRRRVVDDFHNETLKWIGNLILECREEDGRDPSDVIARMDDDETRRVFAAIAIESETWTREATMSLLEQFETLRRRPGENALSRKIKAAEKANDQALLLELLREKQSRAAGTGRPAGAKP</sequence>
<dbReference type="NCBIfam" id="TIGR01391">
    <property type="entry name" value="dnaG"/>
    <property type="match status" value="1"/>
</dbReference>
<dbReference type="InterPro" id="IPR030846">
    <property type="entry name" value="DnaG_bac"/>
</dbReference>
<evidence type="ECO:0000256" key="7">
    <source>
        <dbReference type="ARBA" id="ARBA00022771"/>
    </source>
</evidence>
<dbReference type="Gene3D" id="3.90.580.10">
    <property type="entry name" value="Zinc finger, CHC2-type domain"/>
    <property type="match status" value="1"/>
</dbReference>
<evidence type="ECO:0000256" key="14">
    <source>
        <dbReference type="PIRSR" id="PIRSR002811-1"/>
    </source>
</evidence>
<keyword evidence="4 12" id="KW-0548">Nucleotidyltransferase</keyword>
<dbReference type="InterPro" id="IPR006171">
    <property type="entry name" value="TOPRIM_dom"/>
</dbReference>
<keyword evidence="1 12" id="KW-0240">DNA-directed RNA polymerase</keyword>
<evidence type="ECO:0000256" key="13">
    <source>
        <dbReference type="PIRNR" id="PIRNR002811"/>
    </source>
</evidence>
<evidence type="ECO:0000256" key="3">
    <source>
        <dbReference type="ARBA" id="ARBA00022679"/>
    </source>
</evidence>
<dbReference type="Pfam" id="PF08275">
    <property type="entry name" value="DNAG_N"/>
    <property type="match status" value="1"/>
</dbReference>
<dbReference type="HAMAP" id="MF_00974">
    <property type="entry name" value="DNA_primase_DnaG"/>
    <property type="match status" value="1"/>
</dbReference>
<gene>
    <name evidence="12 17" type="primary">dnaG</name>
    <name evidence="17" type="ORF">EPICR_20150</name>
</gene>
<evidence type="ECO:0000256" key="4">
    <source>
        <dbReference type="ARBA" id="ARBA00022695"/>
    </source>
</evidence>
<dbReference type="Pfam" id="PF13155">
    <property type="entry name" value="Toprim_2"/>
    <property type="match status" value="1"/>
</dbReference>
<evidence type="ECO:0000256" key="11">
    <source>
        <dbReference type="ARBA" id="ARBA00023163"/>
    </source>
</evidence>
<dbReference type="PROSITE" id="PS50880">
    <property type="entry name" value="TOPRIM"/>
    <property type="match status" value="1"/>
</dbReference>
<evidence type="ECO:0000256" key="1">
    <source>
        <dbReference type="ARBA" id="ARBA00022478"/>
    </source>
</evidence>
<dbReference type="AlphaFoldDB" id="A0A484HLB2"/>
<comment type="subunit">
    <text evidence="12">Monomer. Interacts with DnaB.</text>
</comment>
<dbReference type="GO" id="GO:0008270">
    <property type="term" value="F:zinc ion binding"/>
    <property type="evidence" value="ECO:0007669"/>
    <property type="project" value="UniProtKB-UniRule"/>
</dbReference>
<dbReference type="Gene3D" id="3.90.980.10">
    <property type="entry name" value="DNA primase, catalytic core, N-terminal domain"/>
    <property type="match status" value="1"/>
</dbReference>
<keyword evidence="6 12" id="KW-0479">Metal-binding</keyword>
<dbReference type="SUPFAM" id="SSF57783">
    <property type="entry name" value="Zinc beta-ribbon"/>
    <property type="match status" value="1"/>
</dbReference>
<evidence type="ECO:0000256" key="5">
    <source>
        <dbReference type="ARBA" id="ARBA00022705"/>
    </source>
</evidence>
<evidence type="ECO:0000256" key="8">
    <source>
        <dbReference type="ARBA" id="ARBA00022833"/>
    </source>
</evidence>